<dbReference type="AlphaFoldDB" id="A0A5R9BI15"/>
<comment type="similarity">
    <text evidence="1">Belongs to the ComF/GntX family.</text>
</comment>
<organism evidence="3 4">
    <name type="scientific">Nesterenkonia salmonea</name>
    <dbReference type="NCBI Taxonomy" id="1804987"/>
    <lineage>
        <taxon>Bacteria</taxon>
        <taxon>Bacillati</taxon>
        <taxon>Actinomycetota</taxon>
        <taxon>Actinomycetes</taxon>
        <taxon>Micrococcales</taxon>
        <taxon>Micrococcaceae</taxon>
        <taxon>Nesterenkonia</taxon>
    </lineage>
</organism>
<gene>
    <name evidence="3" type="ORF">FEF26_01750</name>
</gene>
<accession>A0A5R9BI15</accession>
<keyword evidence="4" id="KW-1185">Reference proteome</keyword>
<sequence length="279" mass="29115">MTGTSPSLGSGLDRLWFSPAGRAARRASRQTLDLLLPSWCVGCSAAGFDLCTECALDFRLLTRSPFRAEGAAEALPVTDVNAEGVHILPVISAGFYKTLVADVVVAFKDHERVGLKRVTAPALSRAIGAAAEEMLQTPDPLLVWPPSSPRAQLRRGRSPMPELVRAGPLPPGLVPAAQALRRDPGELVSFSGRRGQKGRSKGGRRAAVAQFTVAAGAPGWLAGREVLLVDDVLTTGATIHGMYAALTEAGANVRGAAVLAVTPRAGKVLDTSPSGSNVR</sequence>
<dbReference type="InterPro" id="IPR029057">
    <property type="entry name" value="PRTase-like"/>
</dbReference>
<comment type="caution">
    <text evidence="3">The sequence shown here is derived from an EMBL/GenBank/DDBJ whole genome shotgun (WGS) entry which is preliminary data.</text>
</comment>
<dbReference type="Proteomes" id="UP000310458">
    <property type="component" value="Unassembled WGS sequence"/>
</dbReference>
<proteinExistence type="inferred from homology"/>
<dbReference type="InterPro" id="IPR051910">
    <property type="entry name" value="ComF/GntX_DNA_util-trans"/>
</dbReference>
<dbReference type="CDD" id="cd06223">
    <property type="entry name" value="PRTases_typeI"/>
    <property type="match status" value="1"/>
</dbReference>
<dbReference type="EMBL" id="VAVZ01000003">
    <property type="protein sequence ID" value="TLQ00314.1"/>
    <property type="molecule type" value="Genomic_DNA"/>
</dbReference>
<dbReference type="RefSeq" id="WP_138251813.1">
    <property type="nucleotide sequence ID" value="NZ_VAVZ01000003.1"/>
</dbReference>
<dbReference type="Gene3D" id="3.40.50.2020">
    <property type="match status" value="1"/>
</dbReference>
<dbReference type="PANTHER" id="PTHR47505:SF1">
    <property type="entry name" value="DNA UTILIZATION PROTEIN YHGH"/>
    <property type="match status" value="1"/>
</dbReference>
<evidence type="ECO:0000313" key="4">
    <source>
        <dbReference type="Proteomes" id="UP000310458"/>
    </source>
</evidence>
<dbReference type="InterPro" id="IPR000836">
    <property type="entry name" value="PRTase_dom"/>
</dbReference>
<protein>
    <submittedName>
        <fullName evidence="3">ComF family protein</fullName>
    </submittedName>
</protein>
<reference evidence="3 4" key="1">
    <citation type="submission" date="2019-05" db="EMBL/GenBank/DDBJ databases">
        <title>Nesterenkonia sp. GY074 isolated from the Southern Atlantic Ocean.</title>
        <authorList>
            <person name="Zhang G."/>
        </authorList>
    </citation>
    <scope>NUCLEOTIDE SEQUENCE [LARGE SCALE GENOMIC DNA]</scope>
    <source>
        <strain evidence="3 4">GY074</strain>
    </source>
</reference>
<evidence type="ECO:0000256" key="1">
    <source>
        <dbReference type="ARBA" id="ARBA00008007"/>
    </source>
</evidence>
<dbReference type="Pfam" id="PF00156">
    <property type="entry name" value="Pribosyltran"/>
    <property type="match status" value="1"/>
</dbReference>
<dbReference type="PANTHER" id="PTHR47505">
    <property type="entry name" value="DNA UTILIZATION PROTEIN YHGH"/>
    <property type="match status" value="1"/>
</dbReference>
<evidence type="ECO:0000313" key="3">
    <source>
        <dbReference type="EMBL" id="TLQ00314.1"/>
    </source>
</evidence>
<evidence type="ECO:0000259" key="2">
    <source>
        <dbReference type="Pfam" id="PF00156"/>
    </source>
</evidence>
<dbReference type="OrthoDB" id="5244859at2"/>
<dbReference type="SUPFAM" id="SSF53271">
    <property type="entry name" value="PRTase-like"/>
    <property type="match status" value="1"/>
</dbReference>
<feature type="domain" description="Phosphoribosyltransferase" evidence="2">
    <location>
        <begin position="216"/>
        <end position="264"/>
    </location>
</feature>
<name>A0A5R9BI15_9MICC</name>